<dbReference type="PANTHER" id="PTHR12830:SF9">
    <property type="entry name" value="ANAPHASE-PROMOTING COMPLEX SUBUNIT 5"/>
    <property type="match status" value="1"/>
</dbReference>
<evidence type="ECO:0000256" key="2">
    <source>
        <dbReference type="ARBA" id="ARBA00022776"/>
    </source>
</evidence>
<evidence type="ECO:0000256" key="4">
    <source>
        <dbReference type="ARBA" id="ARBA00023306"/>
    </source>
</evidence>
<sequence>MAVCHLVQVLAPPAPFQSVAHHNRLSLFLFSLTRAAAVVNSLFTTCYKYNMQAENAAVLLLLAEIHKRELIFSLPLPQKSDNAVLGLPYALASQSFCKSFNLDLLEASATLTLAELWLALGSSHLKRALVFEDARAVLNPLNQAAEDVQVLEYHEMAAEVYYLKAMTYNHLGKEGKREEAAACFKEHVTALENLCDKEDSLAY</sequence>
<protein>
    <submittedName>
        <fullName evidence="5">Uncharacterized protein</fullName>
    </submittedName>
</protein>
<reference evidence="5" key="1">
    <citation type="submission" date="2015-06" db="UniProtKB">
        <authorList>
            <consortium name="EnsemblPlants"/>
        </authorList>
    </citation>
    <scope>IDENTIFICATION</scope>
</reference>
<dbReference type="EnsemblPlants" id="EMT00642">
    <property type="protein sequence ID" value="EMT00642"/>
    <property type="gene ID" value="F775_33217"/>
</dbReference>
<keyword evidence="4" id="KW-0131">Cell cycle</keyword>
<evidence type="ECO:0000313" key="5">
    <source>
        <dbReference type="EnsemblPlants" id="EMT00642"/>
    </source>
</evidence>
<dbReference type="GO" id="GO:0045842">
    <property type="term" value="P:positive regulation of mitotic metaphase/anaphase transition"/>
    <property type="evidence" value="ECO:0007669"/>
    <property type="project" value="TreeGrafter"/>
</dbReference>
<keyword evidence="2" id="KW-0498">Mitosis</keyword>
<keyword evidence="3" id="KW-0833">Ubl conjugation pathway</keyword>
<keyword evidence="1" id="KW-0132">Cell division</keyword>
<dbReference type="GO" id="GO:0070979">
    <property type="term" value="P:protein K11-linked ubiquitination"/>
    <property type="evidence" value="ECO:0007669"/>
    <property type="project" value="TreeGrafter"/>
</dbReference>
<evidence type="ECO:0000256" key="3">
    <source>
        <dbReference type="ARBA" id="ARBA00022786"/>
    </source>
</evidence>
<dbReference type="GO" id="GO:0005680">
    <property type="term" value="C:anaphase-promoting complex"/>
    <property type="evidence" value="ECO:0007669"/>
    <property type="project" value="InterPro"/>
</dbReference>
<proteinExistence type="predicted"/>
<dbReference type="ExpressionAtlas" id="N1QPW9">
    <property type="expression patterns" value="baseline"/>
</dbReference>
<accession>N1QPW9</accession>
<dbReference type="GO" id="GO:0031145">
    <property type="term" value="P:anaphase-promoting complex-dependent catabolic process"/>
    <property type="evidence" value="ECO:0007669"/>
    <property type="project" value="TreeGrafter"/>
</dbReference>
<dbReference type="PANTHER" id="PTHR12830">
    <property type="entry name" value="ANAPHASE-PROMOTING COMPLEX SUBUNIT 5"/>
    <property type="match status" value="1"/>
</dbReference>
<evidence type="ECO:0000256" key="1">
    <source>
        <dbReference type="ARBA" id="ARBA00022618"/>
    </source>
</evidence>
<name>N1QPW9_AEGTA</name>
<dbReference type="InterPro" id="IPR037679">
    <property type="entry name" value="Apc5"/>
</dbReference>
<organism evidence="5">
    <name type="scientific">Aegilops tauschii</name>
    <name type="common">Tausch's goatgrass</name>
    <name type="synonym">Aegilops squarrosa</name>
    <dbReference type="NCBI Taxonomy" id="37682"/>
    <lineage>
        <taxon>Eukaryota</taxon>
        <taxon>Viridiplantae</taxon>
        <taxon>Streptophyta</taxon>
        <taxon>Embryophyta</taxon>
        <taxon>Tracheophyta</taxon>
        <taxon>Spermatophyta</taxon>
        <taxon>Magnoliopsida</taxon>
        <taxon>Liliopsida</taxon>
        <taxon>Poales</taxon>
        <taxon>Poaceae</taxon>
        <taxon>BOP clade</taxon>
        <taxon>Pooideae</taxon>
        <taxon>Triticodae</taxon>
        <taxon>Triticeae</taxon>
        <taxon>Triticinae</taxon>
        <taxon>Aegilops</taxon>
    </lineage>
</organism>
<dbReference type="AlphaFoldDB" id="N1QPW9"/>
<dbReference type="GO" id="GO:0051301">
    <property type="term" value="P:cell division"/>
    <property type="evidence" value="ECO:0007669"/>
    <property type="project" value="UniProtKB-KW"/>
</dbReference>